<proteinExistence type="predicted"/>
<organism evidence="2 3">
    <name type="scientific">Panagrolaimus davidi</name>
    <dbReference type="NCBI Taxonomy" id="227884"/>
    <lineage>
        <taxon>Eukaryota</taxon>
        <taxon>Metazoa</taxon>
        <taxon>Ecdysozoa</taxon>
        <taxon>Nematoda</taxon>
        <taxon>Chromadorea</taxon>
        <taxon>Rhabditida</taxon>
        <taxon>Tylenchina</taxon>
        <taxon>Panagrolaimomorpha</taxon>
        <taxon>Panagrolaimoidea</taxon>
        <taxon>Panagrolaimidae</taxon>
        <taxon>Panagrolaimus</taxon>
    </lineage>
</organism>
<dbReference type="AlphaFoldDB" id="A0A914P5D8"/>
<keyword evidence="1" id="KW-0732">Signal</keyword>
<dbReference type="WBParaSite" id="PDA_v2.g13122.t1">
    <property type="protein sequence ID" value="PDA_v2.g13122.t1"/>
    <property type="gene ID" value="PDA_v2.g13122"/>
</dbReference>
<protein>
    <submittedName>
        <fullName evidence="3">PAN-3 domain-containing protein</fullName>
    </submittedName>
</protein>
<evidence type="ECO:0000256" key="1">
    <source>
        <dbReference type="SAM" id="SignalP"/>
    </source>
</evidence>
<evidence type="ECO:0000313" key="2">
    <source>
        <dbReference type="Proteomes" id="UP000887578"/>
    </source>
</evidence>
<sequence length="172" mass="19353">MRAFNIFAFLFLAVLISNSHGGVNIFLNISCVEFNATLSTPIYETPKAAMRECVEQDSCIGFKKTSEYGYQTLRGLTGYVINEASEDNYLWDQTGGEIFPNQPNELEYAIFFAIFKNGNECPLRFAVDGTLCRGNTAISKDICDTFPSYMVPQWDGTTCFVVQKQTILNQWA</sequence>
<feature type="signal peptide" evidence="1">
    <location>
        <begin position="1"/>
        <end position="21"/>
    </location>
</feature>
<reference evidence="3" key="1">
    <citation type="submission" date="2022-11" db="UniProtKB">
        <authorList>
            <consortium name="WormBaseParasite"/>
        </authorList>
    </citation>
    <scope>IDENTIFICATION</scope>
</reference>
<keyword evidence="2" id="KW-1185">Reference proteome</keyword>
<dbReference type="Proteomes" id="UP000887578">
    <property type="component" value="Unplaced"/>
</dbReference>
<accession>A0A914P5D8</accession>
<evidence type="ECO:0000313" key="3">
    <source>
        <dbReference type="WBParaSite" id="PDA_v2.g13122.t1"/>
    </source>
</evidence>
<name>A0A914P5D8_9BILA</name>
<feature type="chain" id="PRO_5036767010" evidence="1">
    <location>
        <begin position="22"/>
        <end position="172"/>
    </location>
</feature>